<dbReference type="Gene3D" id="2.60.40.790">
    <property type="match status" value="1"/>
</dbReference>
<proteinExistence type="inferred from homology"/>
<sequence length="143" mass="16325">MNLIRRNPGTLPSLLDEFFKPDWFGGMEGMNANVPAVNISESETGFELEVAAPGMKKEDFNIEVDNNVMTISNEHTSETSEENKEKNFSRREFFYSSFRRSFNLPETVNTEKIKASYKDGILSVEIPKKEEALPKPKRMIQIG</sequence>
<organism evidence="4 5">
    <name type="scientific">Robertkochia marina</name>
    <dbReference type="NCBI Taxonomy" id="1227945"/>
    <lineage>
        <taxon>Bacteria</taxon>
        <taxon>Pseudomonadati</taxon>
        <taxon>Bacteroidota</taxon>
        <taxon>Flavobacteriia</taxon>
        <taxon>Flavobacteriales</taxon>
        <taxon>Flavobacteriaceae</taxon>
        <taxon>Robertkochia</taxon>
    </lineage>
</organism>
<name>A0A4S3LX37_9FLAO</name>
<dbReference type="OrthoDB" id="9814487at2"/>
<dbReference type="InterPro" id="IPR031107">
    <property type="entry name" value="Small_HSP"/>
</dbReference>
<reference evidence="4 5" key="1">
    <citation type="submission" date="2019-04" db="EMBL/GenBank/DDBJ databases">
        <title>Draft genome sequence of Robertkochia marina CC-AMO-30D.</title>
        <authorList>
            <person name="Hameed A."/>
            <person name="Lin S.-Y."/>
            <person name="Shahina M."/>
            <person name="Lai W.-A."/>
            <person name="Young C.-C."/>
        </authorList>
    </citation>
    <scope>NUCLEOTIDE SEQUENCE [LARGE SCALE GENOMIC DNA]</scope>
    <source>
        <strain evidence="4 5">CC-AMO-30D</strain>
    </source>
</reference>
<keyword evidence="5" id="KW-1185">Reference proteome</keyword>
<dbReference type="InterPro" id="IPR002068">
    <property type="entry name" value="A-crystallin/Hsp20_dom"/>
</dbReference>
<protein>
    <submittedName>
        <fullName evidence="4">Hsp20/alpha crystallin family protein</fullName>
    </submittedName>
</protein>
<dbReference type="Proteomes" id="UP000305939">
    <property type="component" value="Unassembled WGS sequence"/>
</dbReference>
<comment type="caution">
    <text evidence="4">The sequence shown here is derived from an EMBL/GenBank/DDBJ whole genome shotgun (WGS) entry which is preliminary data.</text>
</comment>
<evidence type="ECO:0000256" key="1">
    <source>
        <dbReference type="PROSITE-ProRule" id="PRU00285"/>
    </source>
</evidence>
<evidence type="ECO:0000259" key="3">
    <source>
        <dbReference type="PROSITE" id="PS01031"/>
    </source>
</evidence>
<gene>
    <name evidence="4" type="ORF">E7Z59_14245</name>
</gene>
<dbReference type="AlphaFoldDB" id="A0A4S3LX37"/>
<dbReference type="RefSeq" id="WP_136337028.1">
    <property type="nucleotide sequence ID" value="NZ_QXMP01000002.1"/>
</dbReference>
<dbReference type="CDD" id="cd06464">
    <property type="entry name" value="ACD_sHsps-like"/>
    <property type="match status" value="1"/>
</dbReference>
<dbReference type="PANTHER" id="PTHR11527">
    <property type="entry name" value="HEAT-SHOCK PROTEIN 20 FAMILY MEMBER"/>
    <property type="match status" value="1"/>
</dbReference>
<dbReference type="Pfam" id="PF00011">
    <property type="entry name" value="HSP20"/>
    <property type="match status" value="1"/>
</dbReference>
<comment type="similarity">
    <text evidence="1 2">Belongs to the small heat shock protein (HSP20) family.</text>
</comment>
<feature type="domain" description="SHSP" evidence="3">
    <location>
        <begin position="28"/>
        <end position="143"/>
    </location>
</feature>
<evidence type="ECO:0000256" key="2">
    <source>
        <dbReference type="RuleBase" id="RU003616"/>
    </source>
</evidence>
<evidence type="ECO:0000313" key="5">
    <source>
        <dbReference type="Proteomes" id="UP000305939"/>
    </source>
</evidence>
<dbReference type="PROSITE" id="PS01031">
    <property type="entry name" value="SHSP"/>
    <property type="match status" value="1"/>
</dbReference>
<dbReference type="EMBL" id="SSMC01000004">
    <property type="protein sequence ID" value="THD65744.1"/>
    <property type="molecule type" value="Genomic_DNA"/>
</dbReference>
<accession>A0A4S3LX37</accession>
<evidence type="ECO:0000313" key="4">
    <source>
        <dbReference type="EMBL" id="THD65744.1"/>
    </source>
</evidence>
<dbReference type="SUPFAM" id="SSF49764">
    <property type="entry name" value="HSP20-like chaperones"/>
    <property type="match status" value="1"/>
</dbReference>
<dbReference type="InterPro" id="IPR008978">
    <property type="entry name" value="HSP20-like_chaperone"/>
</dbReference>